<dbReference type="EnsemblPlants" id="evm.model.09.1121">
    <property type="protein sequence ID" value="cds.evm.model.09.1121"/>
    <property type="gene ID" value="evm.TU.09.1121"/>
</dbReference>
<dbReference type="Gramene" id="evm.model.09.1121">
    <property type="protein sequence ID" value="cds.evm.model.09.1121"/>
    <property type="gene ID" value="evm.TU.09.1121"/>
</dbReference>
<dbReference type="AlphaFoldDB" id="A0A803QDF5"/>
<name>A0A803QDF5_CANSA</name>
<evidence type="ECO:0000313" key="3">
    <source>
        <dbReference type="Proteomes" id="UP000596661"/>
    </source>
</evidence>
<sequence length="91" mass="10650">MSEVSFQLARWSHTQVTSSWWNSGDCWVWRDHGRREIDTGRIMVGRTSLVGLWTTKIDWFRCFVPPENISPEMPHSLENSPYFTPPQLPGE</sequence>
<reference evidence="2" key="2">
    <citation type="submission" date="2021-03" db="UniProtKB">
        <authorList>
            <consortium name="EnsemblPlants"/>
        </authorList>
    </citation>
    <scope>IDENTIFICATION</scope>
</reference>
<evidence type="ECO:0000313" key="2">
    <source>
        <dbReference type="EnsemblPlants" id="cds.evm.model.09.1121"/>
    </source>
</evidence>
<organism evidence="2 3">
    <name type="scientific">Cannabis sativa</name>
    <name type="common">Hemp</name>
    <name type="synonym">Marijuana</name>
    <dbReference type="NCBI Taxonomy" id="3483"/>
    <lineage>
        <taxon>Eukaryota</taxon>
        <taxon>Viridiplantae</taxon>
        <taxon>Streptophyta</taxon>
        <taxon>Embryophyta</taxon>
        <taxon>Tracheophyta</taxon>
        <taxon>Spermatophyta</taxon>
        <taxon>Magnoliopsida</taxon>
        <taxon>eudicotyledons</taxon>
        <taxon>Gunneridae</taxon>
        <taxon>Pentapetalae</taxon>
        <taxon>rosids</taxon>
        <taxon>fabids</taxon>
        <taxon>Rosales</taxon>
        <taxon>Cannabaceae</taxon>
        <taxon>Cannabis</taxon>
    </lineage>
</organism>
<evidence type="ECO:0000256" key="1">
    <source>
        <dbReference type="SAM" id="MobiDB-lite"/>
    </source>
</evidence>
<keyword evidence="3" id="KW-1185">Reference proteome</keyword>
<dbReference type="EMBL" id="UZAU01000737">
    <property type="status" value="NOT_ANNOTATED_CDS"/>
    <property type="molecule type" value="Genomic_DNA"/>
</dbReference>
<protein>
    <submittedName>
        <fullName evidence="2">Uncharacterized protein</fullName>
    </submittedName>
</protein>
<feature type="region of interest" description="Disordered" evidence="1">
    <location>
        <begin position="70"/>
        <end position="91"/>
    </location>
</feature>
<proteinExistence type="predicted"/>
<accession>A0A803QDF5</accession>
<reference evidence="2" key="1">
    <citation type="submission" date="2018-11" db="EMBL/GenBank/DDBJ databases">
        <authorList>
            <person name="Grassa J C."/>
        </authorList>
    </citation>
    <scope>NUCLEOTIDE SEQUENCE [LARGE SCALE GENOMIC DNA]</scope>
</reference>
<dbReference type="Proteomes" id="UP000596661">
    <property type="component" value="Chromosome 9"/>
</dbReference>